<feature type="domain" description="Ubiquitin-like" evidence="2">
    <location>
        <begin position="239"/>
        <end position="315"/>
    </location>
</feature>
<feature type="compositionally biased region" description="Basic and acidic residues" evidence="1">
    <location>
        <begin position="545"/>
        <end position="561"/>
    </location>
</feature>
<feature type="compositionally biased region" description="Polar residues" evidence="1">
    <location>
        <begin position="577"/>
        <end position="587"/>
    </location>
</feature>
<organism evidence="3 4">
    <name type="scientific">Cercophora samala</name>
    <dbReference type="NCBI Taxonomy" id="330535"/>
    <lineage>
        <taxon>Eukaryota</taxon>
        <taxon>Fungi</taxon>
        <taxon>Dikarya</taxon>
        <taxon>Ascomycota</taxon>
        <taxon>Pezizomycotina</taxon>
        <taxon>Sordariomycetes</taxon>
        <taxon>Sordariomycetidae</taxon>
        <taxon>Sordariales</taxon>
        <taxon>Lasiosphaeriaceae</taxon>
        <taxon>Cercophora</taxon>
    </lineage>
</organism>
<sequence>MEPLSAAVTVLEVAGAITSVIAAATAFMRDVRSARQEIIAVRKELTSLRAVLEILADDFHDAGRINFPDSVLERIVDVAADCQNVVGEIGSLLKQGSRVKWALSGKEEMERLREDLERHKATLSVTLDLVSVIILKDIKDDTDNILQDTLVIKGNTAQIQIDINRVLQGIAQIQLQLNGPETAQRPSGYVLGRFLDELRTDAETILGDTEYLDVRTEGYPGPEHYQEEHDFKLLPEPTPAPITLRDTEGRRCLILFRACRTWLEMSKAIQQLYGHLSQKDDVRAGNYEAFGTSGEIILPAFWESFVLPDWEVALKLREVKIPNEPLKPEATAIDEIKTQSEGPPKEGQSKKHGSAKRVQRQNDCFAGWSKEVRKGGKEDKGVGKEKEHRKEKRRDPSLHPVKGPVVSRRKMVPPVSTRQPQSQLAKQTTPGATEFLENYPPLQPEVLQPVPGLISSQPVFRQLQITRHSLPTPTRTPAPIISPLYHFQPSASLSAFQSQNSPSTSNPLASTSDDSYPPPWVTHHQSPTRDCAISRTTKKSNVSDTEAKTKESSSRPRDKKNAAARNVKNNESRTRATENNAAPPSSS</sequence>
<dbReference type="Proteomes" id="UP001174997">
    <property type="component" value="Unassembled WGS sequence"/>
</dbReference>
<gene>
    <name evidence="3" type="ORF">QBC41DRAFT_367225</name>
</gene>
<feature type="compositionally biased region" description="Basic and acidic residues" evidence="1">
    <location>
        <begin position="334"/>
        <end position="349"/>
    </location>
</feature>
<dbReference type="InterPro" id="IPR054464">
    <property type="entry name" value="ULD_fung"/>
</dbReference>
<feature type="compositionally biased region" description="Polar residues" evidence="1">
    <location>
        <begin position="493"/>
        <end position="514"/>
    </location>
</feature>
<feature type="compositionally biased region" description="Basic residues" evidence="1">
    <location>
        <begin position="350"/>
        <end position="359"/>
    </location>
</feature>
<feature type="region of interest" description="Disordered" evidence="1">
    <location>
        <begin position="330"/>
        <end position="437"/>
    </location>
</feature>
<accession>A0AA39Z8V3</accession>
<proteinExistence type="predicted"/>
<reference evidence="3" key="1">
    <citation type="submission" date="2023-06" db="EMBL/GenBank/DDBJ databases">
        <title>Genome-scale phylogeny and comparative genomics of the fungal order Sordariales.</title>
        <authorList>
            <consortium name="Lawrence Berkeley National Laboratory"/>
            <person name="Hensen N."/>
            <person name="Bonometti L."/>
            <person name="Westerberg I."/>
            <person name="Brannstrom I.O."/>
            <person name="Guillou S."/>
            <person name="Cros-Aarteil S."/>
            <person name="Calhoun S."/>
            <person name="Haridas S."/>
            <person name="Kuo A."/>
            <person name="Mondo S."/>
            <person name="Pangilinan J."/>
            <person name="Riley R."/>
            <person name="Labutti K."/>
            <person name="Andreopoulos B."/>
            <person name="Lipzen A."/>
            <person name="Chen C."/>
            <person name="Yanf M."/>
            <person name="Daum C."/>
            <person name="Ng V."/>
            <person name="Clum A."/>
            <person name="Steindorff A."/>
            <person name="Ohm R."/>
            <person name="Martin F."/>
            <person name="Silar P."/>
            <person name="Natvig D."/>
            <person name="Lalanne C."/>
            <person name="Gautier V."/>
            <person name="Ament-Velasquez S.L."/>
            <person name="Kruys A."/>
            <person name="Hutchinson M.I."/>
            <person name="Powell A.J."/>
            <person name="Barry K."/>
            <person name="Miller A.N."/>
            <person name="Grigoriev I.V."/>
            <person name="Debuchy R."/>
            <person name="Gladieux P."/>
            <person name="Thoren M.H."/>
            <person name="Johannesson H."/>
        </authorList>
    </citation>
    <scope>NUCLEOTIDE SEQUENCE</scope>
    <source>
        <strain evidence="3">CBS 307.81</strain>
    </source>
</reference>
<protein>
    <recommendedName>
        <fullName evidence="2">Ubiquitin-like domain-containing protein</fullName>
    </recommendedName>
</protein>
<dbReference type="AlphaFoldDB" id="A0AA39Z8V3"/>
<name>A0AA39Z8V3_9PEZI</name>
<keyword evidence="4" id="KW-1185">Reference proteome</keyword>
<evidence type="ECO:0000256" key="1">
    <source>
        <dbReference type="SAM" id="MobiDB-lite"/>
    </source>
</evidence>
<evidence type="ECO:0000313" key="3">
    <source>
        <dbReference type="EMBL" id="KAK0665947.1"/>
    </source>
</evidence>
<comment type="caution">
    <text evidence="3">The sequence shown here is derived from an EMBL/GenBank/DDBJ whole genome shotgun (WGS) entry which is preliminary data.</text>
</comment>
<evidence type="ECO:0000259" key="2">
    <source>
        <dbReference type="Pfam" id="PF22893"/>
    </source>
</evidence>
<feature type="compositionally biased region" description="Polar residues" evidence="1">
    <location>
        <begin position="416"/>
        <end position="431"/>
    </location>
</feature>
<dbReference type="EMBL" id="JAULSY010000098">
    <property type="protein sequence ID" value="KAK0665947.1"/>
    <property type="molecule type" value="Genomic_DNA"/>
</dbReference>
<feature type="region of interest" description="Disordered" evidence="1">
    <location>
        <begin position="493"/>
        <end position="587"/>
    </location>
</feature>
<evidence type="ECO:0000313" key="4">
    <source>
        <dbReference type="Proteomes" id="UP001174997"/>
    </source>
</evidence>
<dbReference type="Pfam" id="PF22893">
    <property type="entry name" value="ULD_2"/>
    <property type="match status" value="1"/>
</dbReference>
<feature type="compositionally biased region" description="Basic and acidic residues" evidence="1">
    <location>
        <begin position="370"/>
        <end position="397"/>
    </location>
</feature>